<dbReference type="Pfam" id="PF01722">
    <property type="entry name" value="BolA"/>
    <property type="match status" value="1"/>
</dbReference>
<protein>
    <submittedName>
        <fullName evidence="2">BolA protein family transcriptional regulator</fullName>
    </submittedName>
</protein>
<gene>
    <name evidence="2" type="ORF">C8P69_11053</name>
</gene>
<organism evidence="2 3">
    <name type="scientific">Phreatobacter oligotrophus</name>
    <dbReference type="NCBI Taxonomy" id="1122261"/>
    <lineage>
        <taxon>Bacteria</taxon>
        <taxon>Pseudomonadati</taxon>
        <taxon>Pseudomonadota</taxon>
        <taxon>Alphaproteobacteria</taxon>
        <taxon>Hyphomicrobiales</taxon>
        <taxon>Phreatobacteraceae</taxon>
        <taxon>Phreatobacter</taxon>
    </lineage>
</organism>
<dbReference type="Proteomes" id="UP000241808">
    <property type="component" value="Unassembled WGS sequence"/>
</dbReference>
<dbReference type="OrthoDB" id="9811118at2"/>
<dbReference type="AlphaFoldDB" id="A0A2T4YY28"/>
<evidence type="ECO:0000313" key="3">
    <source>
        <dbReference type="Proteomes" id="UP000241808"/>
    </source>
</evidence>
<reference evidence="2 3" key="1">
    <citation type="submission" date="2018-04" db="EMBL/GenBank/DDBJ databases">
        <title>Genomic Encyclopedia of Archaeal and Bacterial Type Strains, Phase II (KMG-II): from individual species to whole genera.</title>
        <authorList>
            <person name="Goeker M."/>
        </authorList>
    </citation>
    <scope>NUCLEOTIDE SEQUENCE [LARGE SCALE GENOMIC DNA]</scope>
    <source>
        <strain evidence="2 3">DSM 25521</strain>
    </source>
</reference>
<dbReference type="SUPFAM" id="SSF82657">
    <property type="entry name" value="BolA-like"/>
    <property type="match status" value="1"/>
</dbReference>
<accession>A0A2T4YY28</accession>
<comment type="similarity">
    <text evidence="1">Belongs to the BolA/IbaG family.</text>
</comment>
<keyword evidence="3" id="KW-1185">Reference proteome</keyword>
<dbReference type="Gene3D" id="3.30.300.90">
    <property type="entry name" value="BolA-like"/>
    <property type="match status" value="1"/>
</dbReference>
<dbReference type="EMBL" id="PZZL01000010">
    <property type="protein sequence ID" value="PTM51388.1"/>
    <property type="molecule type" value="Genomic_DNA"/>
</dbReference>
<dbReference type="InterPro" id="IPR036065">
    <property type="entry name" value="BolA-like_sf"/>
</dbReference>
<dbReference type="PANTHER" id="PTHR46230">
    <property type="match status" value="1"/>
</dbReference>
<comment type="caution">
    <text evidence="2">The sequence shown here is derived from an EMBL/GenBank/DDBJ whole genome shotgun (WGS) entry which is preliminary data.</text>
</comment>
<evidence type="ECO:0000256" key="1">
    <source>
        <dbReference type="RuleBase" id="RU003860"/>
    </source>
</evidence>
<dbReference type="PANTHER" id="PTHR46230:SF7">
    <property type="entry name" value="BOLA-LIKE PROTEIN 1"/>
    <property type="match status" value="1"/>
</dbReference>
<sequence length="88" mass="9623">MSVRDTITEKLTAAFTPAALEVIDESHHHQGHGGWREGGETHFRVKMVSAAFAGKSRVDRHRAVNQVLDAELKGRVHALALETKAPGE</sequence>
<dbReference type="GO" id="GO:0016226">
    <property type="term" value="P:iron-sulfur cluster assembly"/>
    <property type="evidence" value="ECO:0007669"/>
    <property type="project" value="TreeGrafter"/>
</dbReference>
<dbReference type="RefSeq" id="WP_108179076.1">
    <property type="nucleotide sequence ID" value="NZ_PZZL01000010.1"/>
</dbReference>
<evidence type="ECO:0000313" key="2">
    <source>
        <dbReference type="EMBL" id="PTM51388.1"/>
    </source>
</evidence>
<dbReference type="InterPro" id="IPR002634">
    <property type="entry name" value="BolA"/>
</dbReference>
<proteinExistence type="inferred from homology"/>
<dbReference type="PIRSF" id="PIRSF003113">
    <property type="entry name" value="BolA"/>
    <property type="match status" value="1"/>
</dbReference>
<name>A0A2T4YY28_9HYPH</name>